<organism evidence="2 3">
    <name type="scientific">Cohnella abietis</name>
    <dbReference type="NCBI Taxonomy" id="2507935"/>
    <lineage>
        <taxon>Bacteria</taxon>
        <taxon>Bacillati</taxon>
        <taxon>Bacillota</taxon>
        <taxon>Bacilli</taxon>
        <taxon>Bacillales</taxon>
        <taxon>Paenibacillaceae</taxon>
        <taxon>Cohnella</taxon>
    </lineage>
</organism>
<dbReference type="InterPro" id="IPR019734">
    <property type="entry name" value="TPR_rpt"/>
</dbReference>
<keyword evidence="3" id="KW-1185">Reference proteome</keyword>
<dbReference type="SUPFAM" id="SSF53335">
    <property type="entry name" value="S-adenosyl-L-methionine-dependent methyltransferases"/>
    <property type="match status" value="1"/>
</dbReference>
<dbReference type="SUPFAM" id="SSF48452">
    <property type="entry name" value="TPR-like"/>
    <property type="match status" value="1"/>
</dbReference>
<name>A0A3T1D1H2_9BACL</name>
<dbReference type="InterPro" id="IPR029063">
    <property type="entry name" value="SAM-dependent_MTases_sf"/>
</dbReference>
<dbReference type="Gene3D" id="3.40.50.12710">
    <property type="match status" value="1"/>
</dbReference>
<evidence type="ECO:0000256" key="1">
    <source>
        <dbReference type="PROSITE-ProRule" id="PRU00339"/>
    </source>
</evidence>
<dbReference type="OrthoDB" id="5166699at2"/>
<sequence length="519" mass="60352">MTQTEQHLYRFSESPIWELQRSYYEEQGIKAWQTEEVPQYITSNPIIAMAYAEMIFGFLQDRARLDSTSEPVTIVELGAGSGRLAFHILNELCGLIEFAGISLPPFRYVMSDLADKNISYWQQHRGLIPYLEQGILDFAKFDAVKDTELRLVQSGVLLGKGDLHQPLLVIANYFFDSIPQELIYVEEGKVYECKVSLQLPSGVEGADQSPSEMLKQAVLEYHYRRAADYERKTYPYHNVVELYREKLEDSHILFPAIGLECLERIGQLSQQGFLLLTADKGDHRLESWEFAEPPKLIHHGSFSITANYHAIQMFFEQKGAVSYFTTHHHNNLNVGCILMLHDPMGYANTRLAYRRFIERFGPDDFFSMKEWFDGQLEEMELRQVLALWRLGGYDAQWLLQSVRRISDLLPDCTEQEMEDIRSGIHKMWKSYYDMNEMHNLALYCGFLLYQMYMFEDSLFFFEQSLHHSEADSEVLYHLAVCSYEVESYDCALDYTVKTLALEPEHEGALTLYKLVKVLI</sequence>
<dbReference type="KEGG" id="cohn:KCTCHS21_12540"/>
<dbReference type="Gene3D" id="1.25.40.10">
    <property type="entry name" value="Tetratricopeptide repeat domain"/>
    <property type="match status" value="1"/>
</dbReference>
<protein>
    <submittedName>
        <fullName evidence="2">Uncharacterized protein</fullName>
    </submittedName>
</protein>
<dbReference type="InterPro" id="IPR038375">
    <property type="entry name" value="NDUFAF7_sf"/>
</dbReference>
<evidence type="ECO:0000313" key="2">
    <source>
        <dbReference type="EMBL" id="BBI31855.1"/>
    </source>
</evidence>
<evidence type="ECO:0000313" key="3">
    <source>
        <dbReference type="Proteomes" id="UP000289856"/>
    </source>
</evidence>
<dbReference type="EMBL" id="AP019400">
    <property type="protein sequence ID" value="BBI31855.1"/>
    <property type="molecule type" value="Genomic_DNA"/>
</dbReference>
<proteinExistence type="predicted"/>
<dbReference type="InterPro" id="IPR011990">
    <property type="entry name" value="TPR-like_helical_dom_sf"/>
</dbReference>
<gene>
    <name evidence="2" type="ORF">KCTCHS21_12540</name>
</gene>
<dbReference type="Proteomes" id="UP000289856">
    <property type="component" value="Chromosome"/>
</dbReference>
<accession>A0A3T1D1H2</accession>
<keyword evidence="1" id="KW-0802">TPR repeat</keyword>
<dbReference type="AlphaFoldDB" id="A0A3T1D1H2"/>
<feature type="repeat" description="TPR" evidence="1">
    <location>
        <begin position="472"/>
        <end position="505"/>
    </location>
</feature>
<dbReference type="PROSITE" id="PS50005">
    <property type="entry name" value="TPR"/>
    <property type="match status" value="1"/>
</dbReference>
<dbReference type="RefSeq" id="WP_130605955.1">
    <property type="nucleotide sequence ID" value="NZ_AP019400.1"/>
</dbReference>
<reference evidence="2 3" key="1">
    <citation type="submission" date="2019-01" db="EMBL/GenBank/DDBJ databases">
        <title>Complete genome sequence of Cohnella hallensis HS21 isolated from Korean fir (Abies koreana) rhizospheric soil.</title>
        <authorList>
            <person name="Jiang L."/>
            <person name="Kang S.W."/>
            <person name="Kim S."/>
            <person name="Jung J."/>
            <person name="Kim C.Y."/>
            <person name="Kim D.H."/>
            <person name="Kim S.W."/>
            <person name="Lee J."/>
        </authorList>
    </citation>
    <scope>NUCLEOTIDE SEQUENCE [LARGE SCALE GENOMIC DNA]</scope>
    <source>
        <strain evidence="2 3">HS21</strain>
    </source>
</reference>